<feature type="domain" description="DUF218" evidence="1">
    <location>
        <begin position="40"/>
        <end position="159"/>
    </location>
</feature>
<dbReference type="Proteomes" id="UP000078516">
    <property type="component" value="Unassembled WGS sequence"/>
</dbReference>
<evidence type="ECO:0000313" key="2">
    <source>
        <dbReference type="EMBL" id="OAQ56264.1"/>
    </source>
</evidence>
<accession>A0A179ESU2</accession>
<dbReference type="GO" id="GO:0005886">
    <property type="term" value="C:plasma membrane"/>
    <property type="evidence" value="ECO:0007669"/>
    <property type="project" value="TreeGrafter"/>
</dbReference>
<evidence type="ECO:0000259" key="1">
    <source>
        <dbReference type="Pfam" id="PF02698"/>
    </source>
</evidence>
<gene>
    <name evidence="2" type="ORF">A6E74_02305</name>
</gene>
<sequence length="253" mass="28920">MIDNWNLLLAFLADQPATSSEEPNQTAPLLILAGNGLPVLVDHAADLLRNKQIAHLFLVGGVGHATPVLRKNFADQGFLFAETLSESEMYRCYLKEKYHFSDAQLLVESHSTNSGENAQFALDKLQKMQLSPQKVLLMNDPILQRRTRATFEKVWGNTAVEFENYVPIVPQLERWHEEGPNAVMTFKQPELDNQWPLNYFKSLVLGEIARLHDDEHGYGPKGKGYLNHVEVPKEIWTAYQEILTQTNWQFCRT</sequence>
<name>A0A179ESU2_ENTTH</name>
<dbReference type="Gene3D" id="3.40.50.620">
    <property type="entry name" value="HUPs"/>
    <property type="match status" value="1"/>
</dbReference>
<dbReference type="CDD" id="cd06259">
    <property type="entry name" value="YdcF-like"/>
    <property type="match status" value="1"/>
</dbReference>
<dbReference type="RefSeq" id="WP_067481768.1">
    <property type="nucleotide sequence ID" value="NZ_JAQHXT010000015.1"/>
</dbReference>
<dbReference type="Gene3D" id="1.10.3620.10">
    <property type="entry name" value="YdcF like domain"/>
    <property type="match status" value="1"/>
</dbReference>
<dbReference type="Pfam" id="PF02698">
    <property type="entry name" value="DUF218"/>
    <property type="match status" value="1"/>
</dbReference>
<dbReference type="EMBL" id="LWMN01000010">
    <property type="protein sequence ID" value="OAQ56264.1"/>
    <property type="molecule type" value="Genomic_DNA"/>
</dbReference>
<proteinExistence type="predicted"/>
<comment type="caution">
    <text evidence="2">The sequence shown here is derived from an EMBL/GenBank/DDBJ whole genome shotgun (WGS) entry which is preliminary data.</text>
</comment>
<dbReference type="InterPro" id="IPR014729">
    <property type="entry name" value="Rossmann-like_a/b/a_fold"/>
</dbReference>
<reference evidence="2 3" key="1">
    <citation type="submission" date="2016-04" db="EMBL/GenBank/DDBJ databases">
        <title>Draft genome of an Enterococcus thailandicus strain isolated from bovine feces.</title>
        <authorList>
            <person name="Beukers A.G."/>
            <person name="Zaheer R."/>
            <person name="Goji N."/>
            <person name="Cook S.R."/>
            <person name="Amoako K."/>
            <person name="Chaves A.V."/>
            <person name="Ward M.P."/>
            <person name="Mcallister T.A."/>
        </authorList>
    </citation>
    <scope>NUCLEOTIDE SEQUENCE [LARGE SCALE GENOMIC DNA]</scope>
    <source>
        <strain evidence="2 3">F0711D 46</strain>
    </source>
</reference>
<dbReference type="PANTHER" id="PTHR30336">
    <property type="entry name" value="INNER MEMBRANE PROTEIN, PROBABLE PERMEASE"/>
    <property type="match status" value="1"/>
</dbReference>
<organism evidence="2 3">
    <name type="scientific">Enterococcus thailandicus</name>
    <dbReference type="NCBI Taxonomy" id="417368"/>
    <lineage>
        <taxon>Bacteria</taxon>
        <taxon>Bacillati</taxon>
        <taxon>Bacillota</taxon>
        <taxon>Bacilli</taxon>
        <taxon>Lactobacillales</taxon>
        <taxon>Enterococcaceae</taxon>
        <taxon>Enterococcus</taxon>
    </lineage>
</organism>
<keyword evidence="3" id="KW-1185">Reference proteome</keyword>
<evidence type="ECO:0000313" key="3">
    <source>
        <dbReference type="Proteomes" id="UP000078516"/>
    </source>
</evidence>
<protein>
    <recommendedName>
        <fullName evidence="1">DUF218 domain-containing protein</fullName>
    </recommendedName>
</protein>
<dbReference type="PANTHER" id="PTHR30336:SF20">
    <property type="entry name" value="DUF218 DOMAIN-CONTAINING PROTEIN"/>
    <property type="match status" value="1"/>
</dbReference>
<dbReference type="InterPro" id="IPR051599">
    <property type="entry name" value="Cell_Envelope_Assoc"/>
</dbReference>
<dbReference type="AlphaFoldDB" id="A0A179ESU2"/>
<dbReference type="InterPro" id="IPR003848">
    <property type="entry name" value="DUF218"/>
</dbReference>